<keyword evidence="1" id="KW-0539">Nucleus</keyword>
<evidence type="ECO:0000259" key="2">
    <source>
        <dbReference type="PROSITE" id="PS50804"/>
    </source>
</evidence>
<dbReference type="PANTHER" id="PTHR45935:SF15">
    <property type="entry name" value="SCAN BOX DOMAIN-CONTAINING PROTEIN"/>
    <property type="match status" value="1"/>
</dbReference>
<organism evidence="3 4">
    <name type="scientific">Pantherophis guttatus</name>
    <name type="common">Corn snake</name>
    <name type="synonym">Elaphe guttata</name>
    <dbReference type="NCBI Taxonomy" id="94885"/>
    <lineage>
        <taxon>Eukaryota</taxon>
        <taxon>Metazoa</taxon>
        <taxon>Chordata</taxon>
        <taxon>Craniata</taxon>
        <taxon>Vertebrata</taxon>
        <taxon>Euteleostomi</taxon>
        <taxon>Lepidosauria</taxon>
        <taxon>Squamata</taxon>
        <taxon>Bifurcata</taxon>
        <taxon>Unidentata</taxon>
        <taxon>Episquamata</taxon>
        <taxon>Toxicofera</taxon>
        <taxon>Serpentes</taxon>
        <taxon>Colubroidea</taxon>
        <taxon>Colubridae</taxon>
        <taxon>Colubrinae</taxon>
        <taxon>Pantherophis</taxon>
    </lineage>
</organism>
<keyword evidence="3" id="KW-1185">Reference proteome</keyword>
<dbReference type="Proteomes" id="UP001652622">
    <property type="component" value="Unplaced"/>
</dbReference>
<dbReference type="FunFam" id="1.10.4020.10:FF:000005">
    <property type="entry name" value="Uncharacterized protein"/>
    <property type="match status" value="1"/>
</dbReference>
<dbReference type="KEGG" id="pgut:117670036"/>
<protein>
    <submittedName>
        <fullName evidence="4">Zinc finger protein with KRAB and SCAN domains 1-like</fullName>
    </submittedName>
</protein>
<dbReference type="OMA" id="LPMEMEC"/>
<dbReference type="InterPro" id="IPR003309">
    <property type="entry name" value="SCAN_dom"/>
</dbReference>
<dbReference type="InParanoid" id="A0A6P9C9G0"/>
<dbReference type="SMART" id="SM00431">
    <property type="entry name" value="SCAN"/>
    <property type="match status" value="1"/>
</dbReference>
<name>A0A6P9C9G0_PANGU</name>
<feature type="domain" description="SCAN box" evidence="2">
    <location>
        <begin position="77"/>
        <end position="153"/>
    </location>
</feature>
<dbReference type="CDD" id="cd07936">
    <property type="entry name" value="SCAN"/>
    <property type="match status" value="1"/>
</dbReference>
<dbReference type="Pfam" id="PF02023">
    <property type="entry name" value="SCAN"/>
    <property type="match status" value="1"/>
</dbReference>
<dbReference type="RefSeq" id="XP_034280788.1">
    <property type="nucleotide sequence ID" value="XM_034424897.2"/>
</dbReference>
<evidence type="ECO:0000313" key="3">
    <source>
        <dbReference type="Proteomes" id="UP001652622"/>
    </source>
</evidence>
<dbReference type="Gene3D" id="1.10.4020.10">
    <property type="entry name" value="DNA breaking-rejoining enzymes"/>
    <property type="match status" value="1"/>
</dbReference>
<reference evidence="4" key="1">
    <citation type="submission" date="2025-08" db="UniProtKB">
        <authorList>
            <consortium name="RefSeq"/>
        </authorList>
    </citation>
    <scope>IDENTIFICATION</scope>
    <source>
        <tissue evidence="4">Blood</tissue>
    </source>
</reference>
<dbReference type="InterPro" id="IPR050916">
    <property type="entry name" value="SCAN-C2H2_zinc_finger"/>
</dbReference>
<sequence>MDVVIKHCSVDQEIFGSCWKCIRAEIKNMVDMQRSAGLRAGKDFPAIQTGNSGEFWKTISQKIPHEGTTSSDVWHWRFQNFCYQEAKGPQAVCSQLHQLCHQWLKPERSTKADMLDLVVLEQFLAVLPPEMESWVRECGVETCSQAVALAEGFLLSQAADNKLGMKQVEKPWMEMVTVHPKERGGLFSSSQELLFGKVSQDNPVWVTSSGFHLL</sequence>
<evidence type="ECO:0000256" key="1">
    <source>
        <dbReference type="ARBA" id="ARBA00023242"/>
    </source>
</evidence>
<dbReference type="InterPro" id="IPR038269">
    <property type="entry name" value="SCAN_sf"/>
</dbReference>
<proteinExistence type="predicted"/>
<evidence type="ECO:0000313" key="4">
    <source>
        <dbReference type="RefSeq" id="XP_034280788.1"/>
    </source>
</evidence>
<dbReference type="GeneID" id="117670036"/>
<accession>A0A6P9C9G0</accession>
<dbReference type="PROSITE" id="PS50804">
    <property type="entry name" value="SCAN_BOX"/>
    <property type="match status" value="1"/>
</dbReference>
<gene>
    <name evidence="4" type="primary">LOC117670036</name>
</gene>
<dbReference type="AlphaFoldDB" id="A0A6P9C9G0"/>
<dbReference type="PANTHER" id="PTHR45935">
    <property type="entry name" value="PROTEIN ZBED8-RELATED"/>
    <property type="match status" value="1"/>
</dbReference>
<dbReference type="SUPFAM" id="SSF47353">
    <property type="entry name" value="Retrovirus capsid dimerization domain-like"/>
    <property type="match status" value="1"/>
</dbReference>